<reference evidence="4" key="1">
    <citation type="submission" date="2022-10" db="EMBL/GenBank/DDBJ databases">
        <authorList>
            <person name="Chen Y."/>
            <person name="Dougan E. K."/>
            <person name="Chan C."/>
            <person name="Rhodes N."/>
            <person name="Thang M."/>
        </authorList>
    </citation>
    <scope>NUCLEOTIDE SEQUENCE</scope>
</reference>
<feature type="transmembrane region" description="Helical" evidence="3">
    <location>
        <begin position="94"/>
        <end position="114"/>
    </location>
</feature>
<feature type="coiled-coil region" evidence="1">
    <location>
        <begin position="741"/>
        <end position="768"/>
    </location>
</feature>
<sequence>MFVIGLVQYDSNTKSYTAVGEDEFNVYLQKKAIGQTMKSVRQVMLALPSNGVDELPIQLSKLMVKAVTIMALQPLVGATRADGIDYSVFMEFPWFMLFYGLTFMVIGIFIGYYLKEAIHVLEMDKLLKWAANTIRQKQEIRFVDDWDPERRELRQFRILNSVDEAESGEEYFRECPAGLAGFVKLDRRRRAKYGFSETDPLNAYDLTLDEEGGEEEEMEIDEPLPPVAAISAAMAHGEGADGANLHGTRIAAELEDSTSSACLTQVQMLARSLLTIVMVKTFSWKKKLTKRYQMLCKWLRRKLQRWTRNITLITRVLLLIVTLKALCSRCTELSTATLNLHDLLRAQNISSFSELAFACGAPNKAPTDDELRAFTTSVLGAGFTAGFLVQGETEPSHALLDKCQLMYDTGAIVWISPSLCTEREAEVQAAPKDSQRVLRIEAQTLKVNTEGPKVADADHGSEIKLQWCFQRRGVAFEMCELVSWEVSQKWLATLFAAYSTEPPPGFARVTLQQLVAADKAMWTILARDIASVKPELTGKRPLDEAIERLMHDPRITMYMLALPTRSPAAVAATPKSSGSTPATGTIQPKKKARPSKRNRTQPTPPEELKTCYQQTADGKPICWAYNLQNGCCLEATGQPPKCRKGVRITDRKLLTGGDMRVSGRVDASLQYLGLQEVPESMKVELVTIGIPREPWDFVQQAALVGHPRFLPYAGSPHLDTLLGANLGQNWRGLEQHRLSFFKRWLARAKELEVDERNLREQLDEHVRHVLQGKRLLLFKEILEDLEFPDKHLFEDIVSGFRLSGWMRDSQLFLSLPRPPKLTFEALLRSSVGLQKAVLQKVSEPEDEGLHRAAWTETLAELDKHWREKVRVIDNFKQCGLDDACGLPEKFTLHGVDFIAASLIRALVLRDKGLKVCLKGKTFDLKSAYKQREEILTKINNILKKDSLSPKEAESFKGRIQWFESYLFGRIANLSIHRIGKRAQQKGVKVRNKLDEELRSSLLFLRARVQTGSPLLLTADTEDSVLIFTDGAFDADTLKGSVGGVLLNHDGIPLRFFSENIPALVMKRFLKASDNPIYLIELLAGYVAVFLWGGLIGRYVVMYIDNEASHLALIKAYSSTQMGNVIVQMFVASEDSSQWKVWFGRVCSYSNIADAPSRMEVQDLVTRGAMQDKFAWDVILLSLEALDYVSVDLWQLGAVAFYVLTGRHAFESR</sequence>
<feature type="compositionally biased region" description="Basic residues" evidence="2">
    <location>
        <begin position="588"/>
        <end position="599"/>
    </location>
</feature>
<dbReference type="EMBL" id="CAMXCT020006700">
    <property type="protein sequence ID" value="CAL1171943.1"/>
    <property type="molecule type" value="Genomic_DNA"/>
</dbReference>
<dbReference type="EMBL" id="CAMXCT030006700">
    <property type="protein sequence ID" value="CAL4805880.1"/>
    <property type="molecule type" value="Genomic_DNA"/>
</dbReference>
<evidence type="ECO:0000256" key="2">
    <source>
        <dbReference type="SAM" id="MobiDB-lite"/>
    </source>
</evidence>
<keyword evidence="3" id="KW-1133">Transmembrane helix</keyword>
<gene>
    <name evidence="4" type="ORF">C1SCF055_LOCUS43120</name>
</gene>
<keyword evidence="1" id="KW-0175">Coiled coil</keyword>
<evidence type="ECO:0000313" key="6">
    <source>
        <dbReference type="Proteomes" id="UP001152797"/>
    </source>
</evidence>
<evidence type="ECO:0000256" key="3">
    <source>
        <dbReference type="SAM" id="Phobius"/>
    </source>
</evidence>
<name>A0A9P1GPI9_9DINO</name>
<reference evidence="5" key="2">
    <citation type="submission" date="2024-04" db="EMBL/GenBank/DDBJ databases">
        <authorList>
            <person name="Chen Y."/>
            <person name="Shah S."/>
            <person name="Dougan E. K."/>
            <person name="Thang M."/>
            <person name="Chan C."/>
        </authorList>
    </citation>
    <scope>NUCLEOTIDE SEQUENCE [LARGE SCALE GENOMIC DNA]</scope>
</reference>
<dbReference type="EMBL" id="CAMXCT010006700">
    <property type="protein sequence ID" value="CAI4018568.1"/>
    <property type="molecule type" value="Genomic_DNA"/>
</dbReference>
<protein>
    <submittedName>
        <fullName evidence="4">Uncharacterized protein</fullName>
    </submittedName>
</protein>
<accession>A0A9P1GPI9</accession>
<dbReference type="Proteomes" id="UP001152797">
    <property type="component" value="Unassembled WGS sequence"/>
</dbReference>
<evidence type="ECO:0000256" key="1">
    <source>
        <dbReference type="SAM" id="Coils"/>
    </source>
</evidence>
<feature type="region of interest" description="Disordered" evidence="2">
    <location>
        <begin position="569"/>
        <end position="609"/>
    </location>
</feature>
<feature type="transmembrane region" description="Helical" evidence="3">
    <location>
        <begin position="1076"/>
        <end position="1100"/>
    </location>
</feature>
<evidence type="ECO:0000313" key="5">
    <source>
        <dbReference type="EMBL" id="CAL1171943.1"/>
    </source>
</evidence>
<dbReference type="AlphaFoldDB" id="A0A9P1GPI9"/>
<feature type="compositionally biased region" description="Polar residues" evidence="2">
    <location>
        <begin position="574"/>
        <end position="586"/>
    </location>
</feature>
<organism evidence="4">
    <name type="scientific">Cladocopium goreaui</name>
    <dbReference type="NCBI Taxonomy" id="2562237"/>
    <lineage>
        <taxon>Eukaryota</taxon>
        <taxon>Sar</taxon>
        <taxon>Alveolata</taxon>
        <taxon>Dinophyceae</taxon>
        <taxon>Suessiales</taxon>
        <taxon>Symbiodiniaceae</taxon>
        <taxon>Cladocopium</taxon>
    </lineage>
</organism>
<proteinExistence type="predicted"/>
<keyword evidence="3" id="KW-0812">Transmembrane</keyword>
<evidence type="ECO:0000313" key="4">
    <source>
        <dbReference type="EMBL" id="CAI4018568.1"/>
    </source>
</evidence>
<comment type="caution">
    <text evidence="4">The sequence shown here is derived from an EMBL/GenBank/DDBJ whole genome shotgun (WGS) entry which is preliminary data.</text>
</comment>
<keyword evidence="3" id="KW-0472">Membrane</keyword>
<keyword evidence="6" id="KW-1185">Reference proteome</keyword>
<dbReference type="OrthoDB" id="448198at2759"/>